<dbReference type="EMBL" id="VVIM01002117">
    <property type="protein sequence ID" value="KAB0789981.1"/>
    <property type="molecule type" value="Genomic_DNA"/>
</dbReference>
<dbReference type="GO" id="GO:0005576">
    <property type="term" value="C:extracellular region"/>
    <property type="evidence" value="ECO:0007669"/>
    <property type="project" value="UniProtKB-SubCell"/>
</dbReference>
<evidence type="ECO:0000313" key="9">
    <source>
        <dbReference type="Proteomes" id="UP000327044"/>
    </source>
</evidence>
<evidence type="ECO:0000256" key="6">
    <source>
        <dbReference type="SAM" id="SignalP"/>
    </source>
</evidence>
<comment type="caution">
    <text evidence="8">The sequence shown here is derived from an EMBL/GenBank/DDBJ whole genome shotgun (WGS) entry which is preliminary data.</text>
</comment>
<proteinExistence type="predicted"/>
<dbReference type="Gene3D" id="2.40.10.10">
    <property type="entry name" value="Trypsin-like serine proteases"/>
    <property type="match status" value="6"/>
</dbReference>
<comment type="subcellular location">
    <subcellularLocation>
        <location evidence="1">Secreted</location>
    </subcellularLocation>
</comment>
<evidence type="ECO:0000256" key="5">
    <source>
        <dbReference type="ARBA" id="ARBA00076468"/>
    </source>
</evidence>
<dbReference type="GO" id="GO:0004252">
    <property type="term" value="F:serine-type endopeptidase activity"/>
    <property type="evidence" value="ECO:0007669"/>
    <property type="project" value="InterPro"/>
</dbReference>
<dbReference type="Pfam" id="PF00089">
    <property type="entry name" value="Trypsin"/>
    <property type="match status" value="3"/>
</dbReference>
<evidence type="ECO:0000256" key="2">
    <source>
        <dbReference type="ARBA" id="ARBA00022525"/>
    </source>
</evidence>
<protein>
    <recommendedName>
        <fullName evidence="4">Phenoloxidase-activating factor 2</fullName>
    </recommendedName>
    <alternativeName>
        <fullName evidence="5">Prophenoloxidase-activating factor II</fullName>
    </alternativeName>
</protein>
<dbReference type="InterPro" id="IPR018114">
    <property type="entry name" value="TRYPSIN_HIS"/>
</dbReference>
<organism evidence="8 9">
    <name type="scientific">Photinus pyralis</name>
    <name type="common">Common eastern firefly</name>
    <name type="synonym">Lampyris pyralis</name>
    <dbReference type="NCBI Taxonomy" id="7054"/>
    <lineage>
        <taxon>Eukaryota</taxon>
        <taxon>Metazoa</taxon>
        <taxon>Ecdysozoa</taxon>
        <taxon>Arthropoda</taxon>
        <taxon>Hexapoda</taxon>
        <taxon>Insecta</taxon>
        <taxon>Pterygota</taxon>
        <taxon>Neoptera</taxon>
        <taxon>Endopterygota</taxon>
        <taxon>Coleoptera</taxon>
        <taxon>Polyphaga</taxon>
        <taxon>Elateriformia</taxon>
        <taxon>Elateroidea</taxon>
        <taxon>Lampyridae</taxon>
        <taxon>Lampyrinae</taxon>
        <taxon>Photinus</taxon>
    </lineage>
</organism>
<dbReference type="CDD" id="cd00190">
    <property type="entry name" value="Tryp_SPc"/>
    <property type="match status" value="3"/>
</dbReference>
<keyword evidence="6" id="KW-0732">Signal</keyword>
<dbReference type="Proteomes" id="UP000327044">
    <property type="component" value="Unassembled WGS sequence"/>
</dbReference>
<dbReference type="InterPro" id="IPR043504">
    <property type="entry name" value="Peptidase_S1_PA_chymotrypsin"/>
</dbReference>
<evidence type="ECO:0000256" key="3">
    <source>
        <dbReference type="ARBA" id="ARBA00023157"/>
    </source>
</evidence>
<dbReference type="InterPro" id="IPR041515">
    <property type="entry name" value="PPAF-2-like_Clip"/>
</dbReference>
<name>A0A5N3ZY44_PHOPY</name>
<dbReference type="GO" id="GO:0006508">
    <property type="term" value="P:proteolysis"/>
    <property type="evidence" value="ECO:0007669"/>
    <property type="project" value="InterPro"/>
</dbReference>
<keyword evidence="3" id="KW-1015">Disulfide bond</keyword>
<evidence type="ECO:0000259" key="7">
    <source>
        <dbReference type="PROSITE" id="PS50240"/>
    </source>
</evidence>
<feature type="chain" id="PRO_5024352370" description="Phenoloxidase-activating factor 2" evidence="6">
    <location>
        <begin position="22"/>
        <end position="1208"/>
    </location>
</feature>
<dbReference type="InterPro" id="IPR001314">
    <property type="entry name" value="Peptidase_S1A"/>
</dbReference>
<dbReference type="Pfam" id="PF18322">
    <property type="entry name" value="CLIP_1"/>
    <property type="match status" value="3"/>
</dbReference>
<dbReference type="PROSITE" id="PS50240">
    <property type="entry name" value="TRYPSIN_DOM"/>
    <property type="match status" value="3"/>
</dbReference>
<sequence>MWLAASLICILSFCLPGTVESQEASGQNLDDILNKLFTKPPGYSGGTETGVTEKGPASVPGTGDCECVPYYLCMNGTIVEDGLGIIDIRIDDGPCDYLSRCCIAKDKIEKPPPTETYTRQGCGKRNPDGVGFRITGAKDNEAQFGEFPWMVALLKEETIEGNPKKLLIYQCGASLIHPQVVLTAAHCVPEKQKRYKVRAGEWDTQTKHEIYPHQDREVTNIVIHPDFYGGALFYDFALLILDSPFNITENVDVVCLPGKNERLDDLPCYASGWGKDVFGKEGKYQVILKKIDLPIVNREICQERFRKKTRLGPHFKLHESLICAGGQPGKDTCKGDGGSPLVCPIQGKKNKYFQAGIVAWGIGCGEDLVPGVYAHVAKAVDWIDKIMLSHNFDTSSYKTLTMILVIPIFACCLLNVVVGQTAGGKDLDDIIDTVFKKPPTESRGPDLTPKDKVPGTGNCDCVPYYLCTPNGTIIDDGFGVIDIRIDDGPCDYLSHCCEPKDRSPVPITPKPDLEAKGCGRRHPKGAGFRITGAKDHEAQFGEFPWMVALLREESIEGNPKKLLIYQCGASLIHPQVVLTAAHCIPDKNKMYKIRAGEWDTQTKNELHPHQDRDVKNILIHPHYKPGSLFYDFALLILDSPVDLAENVDVVCLPDKHEILDNLMCYATGWGKDVFGKEGKYQVILKKIDLPIVQRETCQAKLRKTRLGVHFKLNESFICAGGQPGKDTCKGDGGSPLVCPILGKENENKYFQAGIVAWGIGCGEDLVPGVYANVAKSIEWIDNMMIDQGFDTAMKQLIIILSTLLHIHAQQDKVQVAIDKIFTTSTGNYFDQYEEVTSPRNDGFGAEQKCGQGSDEGVHRCVRYFNCDGETRTIIPSEEYDGTGLIDIRFGNNNCDDYLDVCCQIPADGKIPPEVTSPPDVTPMTPTLPPDQPSFCGIRNPNGVGFKITGNSNNEAEYGEFPWMLAILNKNPGPDGLSSICGASLIAPNVVLTGAHCVQNVRSSDIKVRAGEWDTQTESERYAYQEREIQQIVIHEGYKSNNLFNDVALIVLNRPFDKAAHIGTICLPHQGVVVNSRNCFVSGWGKDVFGKKGRFQVILKKIELPTVSKGKCEENLRKTRLGAKFVLHQSFMCAGGESGVDACTGDGGGPLVCPDPSNPKRYVQAGIVAWGIGCGQRDVPGVYVDVSRFRGWIDGHMTRLNLDTAPYNL</sequence>
<dbReference type="AlphaFoldDB" id="A0A5N3ZY44"/>
<keyword evidence="2" id="KW-0964">Secreted</keyword>
<feature type="domain" description="Peptidase S1" evidence="7">
    <location>
        <begin position="134"/>
        <end position="388"/>
    </location>
</feature>
<accession>A0A5N3ZY44</accession>
<dbReference type="SMART" id="SM00020">
    <property type="entry name" value="Tryp_SPc"/>
    <property type="match status" value="3"/>
</dbReference>
<feature type="domain" description="Peptidase S1" evidence="7">
    <location>
        <begin position="947"/>
        <end position="1197"/>
    </location>
</feature>
<evidence type="ECO:0000256" key="4">
    <source>
        <dbReference type="ARBA" id="ARBA00068096"/>
    </source>
</evidence>
<dbReference type="FunFam" id="2.40.10.10:FF:000038">
    <property type="entry name" value="Serine protease"/>
    <property type="match status" value="3"/>
</dbReference>
<feature type="domain" description="Peptidase S1" evidence="7">
    <location>
        <begin position="530"/>
        <end position="785"/>
    </location>
</feature>
<dbReference type="PROSITE" id="PS00134">
    <property type="entry name" value="TRYPSIN_HIS"/>
    <property type="match status" value="2"/>
</dbReference>
<dbReference type="PRINTS" id="PR00722">
    <property type="entry name" value="CHYMOTRYPSIN"/>
</dbReference>
<evidence type="ECO:0000256" key="1">
    <source>
        <dbReference type="ARBA" id="ARBA00004613"/>
    </source>
</evidence>
<gene>
    <name evidence="8" type="ORF">PPYR_15727</name>
</gene>
<feature type="signal peptide" evidence="6">
    <location>
        <begin position="1"/>
        <end position="21"/>
    </location>
</feature>
<dbReference type="PANTHER" id="PTHR24258">
    <property type="entry name" value="SERINE PROTEASE-RELATED"/>
    <property type="match status" value="1"/>
</dbReference>
<keyword evidence="9" id="KW-1185">Reference proteome</keyword>
<dbReference type="InterPro" id="IPR001254">
    <property type="entry name" value="Trypsin_dom"/>
</dbReference>
<dbReference type="InParanoid" id="A0A5N3ZY44"/>
<dbReference type="InterPro" id="IPR009003">
    <property type="entry name" value="Peptidase_S1_PA"/>
</dbReference>
<evidence type="ECO:0000313" key="8">
    <source>
        <dbReference type="EMBL" id="KAB0789981.1"/>
    </source>
</evidence>
<reference evidence="8 9" key="1">
    <citation type="journal article" date="2018" name="Elife">
        <title>Firefly genomes illuminate parallel origins of bioluminescence in beetles.</title>
        <authorList>
            <person name="Fallon T.R."/>
            <person name="Lower S.E."/>
            <person name="Chang C.H."/>
            <person name="Bessho-Uehara M."/>
            <person name="Martin G.J."/>
            <person name="Bewick A.J."/>
            <person name="Behringer M."/>
            <person name="Debat H.J."/>
            <person name="Wong I."/>
            <person name="Day J.C."/>
            <person name="Suvorov A."/>
            <person name="Silva C.J."/>
            <person name="Stanger-Hall K.F."/>
            <person name="Hall D.W."/>
            <person name="Schmitz R.J."/>
            <person name="Nelson D.R."/>
            <person name="Lewis S.M."/>
            <person name="Shigenobu S."/>
            <person name="Bybee S.M."/>
            <person name="Larracuente A.M."/>
            <person name="Oba Y."/>
            <person name="Weng J.K."/>
        </authorList>
    </citation>
    <scope>NUCLEOTIDE SEQUENCE [LARGE SCALE GENOMIC DNA]</scope>
    <source>
        <strain evidence="8">1611_PpyrPB1</strain>
        <tissue evidence="8">Whole body</tissue>
    </source>
</reference>
<dbReference type="SUPFAM" id="SSF50494">
    <property type="entry name" value="Trypsin-like serine proteases"/>
    <property type="match status" value="3"/>
</dbReference>
<dbReference type="PANTHER" id="PTHR24258:SF129">
    <property type="entry name" value="LP15124P-RELATED"/>
    <property type="match status" value="1"/>
</dbReference>